<comment type="caution">
    <text evidence="9">The sequence shown here is derived from an EMBL/GenBank/DDBJ whole genome shotgun (WGS) entry which is preliminary data.</text>
</comment>
<keyword evidence="5 8" id="KW-0812">Transmembrane</keyword>
<organism evidence="9 10">
    <name type="scientific">Halodesulfovibrio aestuarii</name>
    <dbReference type="NCBI Taxonomy" id="126333"/>
    <lineage>
        <taxon>Bacteria</taxon>
        <taxon>Pseudomonadati</taxon>
        <taxon>Thermodesulfobacteriota</taxon>
        <taxon>Desulfovibrionia</taxon>
        <taxon>Desulfovibrionales</taxon>
        <taxon>Desulfovibrionaceae</taxon>
        <taxon>Halodesulfovibrio</taxon>
    </lineage>
</organism>
<feature type="transmembrane region" description="Helical" evidence="8">
    <location>
        <begin position="72"/>
        <end position="97"/>
    </location>
</feature>
<evidence type="ECO:0000313" key="9">
    <source>
        <dbReference type="EMBL" id="SHJ57944.1"/>
    </source>
</evidence>
<evidence type="ECO:0000256" key="4">
    <source>
        <dbReference type="ARBA" id="ARBA00022475"/>
    </source>
</evidence>
<dbReference type="Proteomes" id="UP000184001">
    <property type="component" value="Unassembled WGS sequence"/>
</dbReference>
<keyword evidence="4" id="KW-1003">Cell membrane</keyword>
<proteinExistence type="inferred from homology"/>
<dbReference type="GO" id="GO:0005886">
    <property type="term" value="C:plasma membrane"/>
    <property type="evidence" value="ECO:0007669"/>
    <property type="project" value="UniProtKB-SubCell"/>
</dbReference>
<dbReference type="RefSeq" id="WP_019999509.1">
    <property type="nucleotide sequence ID" value="NZ_CP192219.1"/>
</dbReference>
<evidence type="ECO:0000256" key="5">
    <source>
        <dbReference type="ARBA" id="ARBA00022692"/>
    </source>
</evidence>
<feature type="transmembrane region" description="Helical" evidence="8">
    <location>
        <begin position="210"/>
        <end position="227"/>
    </location>
</feature>
<keyword evidence="7 8" id="KW-0472">Membrane</keyword>
<evidence type="ECO:0000256" key="7">
    <source>
        <dbReference type="ARBA" id="ARBA00023136"/>
    </source>
</evidence>
<dbReference type="GO" id="GO:1903785">
    <property type="term" value="P:L-valine transmembrane transport"/>
    <property type="evidence" value="ECO:0007669"/>
    <property type="project" value="TreeGrafter"/>
</dbReference>
<dbReference type="InterPro" id="IPR011606">
    <property type="entry name" value="Brnchd-chn_aa_trnsp_permease"/>
</dbReference>
<name>A0A8G2CBL1_9BACT</name>
<feature type="transmembrane region" description="Helical" evidence="8">
    <location>
        <begin position="46"/>
        <end position="66"/>
    </location>
</feature>
<feature type="transmembrane region" description="Helical" evidence="8">
    <location>
        <begin position="12"/>
        <end position="39"/>
    </location>
</feature>
<dbReference type="Pfam" id="PF03591">
    <property type="entry name" value="AzlC"/>
    <property type="match status" value="1"/>
</dbReference>
<evidence type="ECO:0000256" key="6">
    <source>
        <dbReference type="ARBA" id="ARBA00022989"/>
    </source>
</evidence>
<accession>A0A8G2CBL1</accession>
<keyword evidence="3" id="KW-0813">Transport</keyword>
<evidence type="ECO:0000256" key="1">
    <source>
        <dbReference type="ARBA" id="ARBA00004651"/>
    </source>
</evidence>
<keyword evidence="6 8" id="KW-1133">Transmembrane helix</keyword>
<evidence type="ECO:0000256" key="2">
    <source>
        <dbReference type="ARBA" id="ARBA00010735"/>
    </source>
</evidence>
<dbReference type="AlphaFoldDB" id="A0A8G2CBL1"/>
<gene>
    <name evidence="9" type="ORF">SAMN05660830_02783</name>
</gene>
<dbReference type="PANTHER" id="PTHR34979:SF1">
    <property type="entry name" value="INNER MEMBRANE PROTEIN YGAZ"/>
    <property type="match status" value="1"/>
</dbReference>
<evidence type="ECO:0000256" key="8">
    <source>
        <dbReference type="SAM" id="Phobius"/>
    </source>
</evidence>
<dbReference type="EMBL" id="FQZR01000007">
    <property type="protein sequence ID" value="SHJ57944.1"/>
    <property type="molecule type" value="Genomic_DNA"/>
</dbReference>
<comment type="similarity">
    <text evidence="2">Belongs to the AzlC family.</text>
</comment>
<reference evidence="9 10" key="1">
    <citation type="submission" date="2016-11" db="EMBL/GenBank/DDBJ databases">
        <authorList>
            <person name="Varghese N."/>
            <person name="Submissions S."/>
        </authorList>
    </citation>
    <scope>NUCLEOTIDE SEQUENCE [LARGE SCALE GENOMIC DNA]</scope>
    <source>
        <strain evidence="9 10">DSM 17919</strain>
    </source>
</reference>
<feature type="transmembrane region" description="Helical" evidence="8">
    <location>
        <begin position="136"/>
        <end position="158"/>
    </location>
</feature>
<evidence type="ECO:0000256" key="3">
    <source>
        <dbReference type="ARBA" id="ARBA00022448"/>
    </source>
</evidence>
<dbReference type="PANTHER" id="PTHR34979">
    <property type="entry name" value="INNER MEMBRANE PROTEIN YGAZ"/>
    <property type="match status" value="1"/>
</dbReference>
<evidence type="ECO:0000313" key="10">
    <source>
        <dbReference type="Proteomes" id="UP000184001"/>
    </source>
</evidence>
<feature type="transmembrane region" description="Helical" evidence="8">
    <location>
        <begin position="164"/>
        <end position="181"/>
    </location>
</feature>
<sequence>MLTSRSTKESFFTGASTIIPVMPGIVPFGMLTGVVTIAAGISPLKAIFMTLFMFAGAAQVSVAQLMTENSSAIIIIATAIMINLRFVMYSASITPYLGSLNLWQRLYLSYTLSDQAYAVSIVEFTRKDSPYQKLPFFFGACTSLYVTWMASTISGIFFGSLIPPQWSFDFAVPLTFLALLVPNITDRPTALAATVAALTAILTVSLPYNMGLMIGAFAGIFAGYFASKRKELYHE</sequence>
<protein>
    <submittedName>
        <fullName evidence="9">4-azaleucine resistance probable transporter AzlC</fullName>
    </submittedName>
</protein>
<comment type="subcellular location">
    <subcellularLocation>
        <location evidence="1">Cell membrane</location>
        <topology evidence="1">Multi-pass membrane protein</topology>
    </subcellularLocation>
</comment>